<name>A0A423T784_PENVA</name>
<proteinExistence type="predicted"/>
<dbReference type="Proteomes" id="UP000283509">
    <property type="component" value="Unassembled WGS sequence"/>
</dbReference>
<feature type="region of interest" description="Disordered" evidence="1">
    <location>
        <begin position="396"/>
        <end position="518"/>
    </location>
</feature>
<feature type="compositionally biased region" description="Low complexity" evidence="1">
    <location>
        <begin position="405"/>
        <end position="414"/>
    </location>
</feature>
<protein>
    <submittedName>
        <fullName evidence="2">Uncharacterized protein</fullName>
    </submittedName>
</protein>
<evidence type="ECO:0000313" key="3">
    <source>
        <dbReference type="Proteomes" id="UP000283509"/>
    </source>
</evidence>
<dbReference type="PANTHER" id="PTHR48148">
    <property type="entry name" value="KERATINOCYTE PROLINE-RICH PROTEIN"/>
    <property type="match status" value="1"/>
</dbReference>
<evidence type="ECO:0000256" key="1">
    <source>
        <dbReference type="SAM" id="MobiDB-lite"/>
    </source>
</evidence>
<dbReference type="OrthoDB" id="6361205at2759"/>
<feature type="compositionally biased region" description="Pro residues" evidence="1">
    <location>
        <begin position="418"/>
        <end position="429"/>
    </location>
</feature>
<comment type="caution">
    <text evidence="2">The sequence shown here is derived from an EMBL/GenBank/DDBJ whole genome shotgun (WGS) entry which is preliminary data.</text>
</comment>
<feature type="region of interest" description="Disordered" evidence="1">
    <location>
        <begin position="1"/>
        <end position="137"/>
    </location>
</feature>
<feature type="compositionally biased region" description="Pro residues" evidence="1">
    <location>
        <begin position="447"/>
        <end position="503"/>
    </location>
</feature>
<feature type="compositionally biased region" description="Acidic residues" evidence="1">
    <location>
        <begin position="127"/>
        <end position="136"/>
    </location>
</feature>
<reference evidence="2 3" key="2">
    <citation type="submission" date="2019-01" db="EMBL/GenBank/DDBJ databases">
        <title>The decoding of complex shrimp genome reveals the adaptation for benthos swimmer, frequently molting mechanism and breeding impact on genome.</title>
        <authorList>
            <person name="Sun Y."/>
            <person name="Gao Y."/>
            <person name="Yu Y."/>
        </authorList>
    </citation>
    <scope>NUCLEOTIDE SEQUENCE [LARGE SCALE GENOMIC DNA]</scope>
    <source>
        <tissue evidence="2">Muscle</tissue>
    </source>
</reference>
<accession>A0A423T784</accession>
<keyword evidence="3" id="KW-1185">Reference proteome</keyword>
<feature type="compositionally biased region" description="Basic and acidic residues" evidence="1">
    <location>
        <begin position="63"/>
        <end position="101"/>
    </location>
</feature>
<feature type="compositionally biased region" description="Basic and acidic residues" evidence="1">
    <location>
        <begin position="117"/>
        <end position="126"/>
    </location>
</feature>
<dbReference type="EMBL" id="QCYY01002179">
    <property type="protein sequence ID" value="ROT72313.1"/>
    <property type="molecule type" value="Genomic_DNA"/>
</dbReference>
<dbReference type="PRINTS" id="PR01217">
    <property type="entry name" value="PRICHEXTENSN"/>
</dbReference>
<feature type="compositionally biased region" description="Low complexity" evidence="1">
    <location>
        <begin position="430"/>
        <end position="446"/>
    </location>
</feature>
<gene>
    <name evidence="2" type="ORF">C7M84_009312</name>
</gene>
<organism evidence="2 3">
    <name type="scientific">Penaeus vannamei</name>
    <name type="common">Whiteleg shrimp</name>
    <name type="synonym">Litopenaeus vannamei</name>
    <dbReference type="NCBI Taxonomy" id="6689"/>
    <lineage>
        <taxon>Eukaryota</taxon>
        <taxon>Metazoa</taxon>
        <taxon>Ecdysozoa</taxon>
        <taxon>Arthropoda</taxon>
        <taxon>Crustacea</taxon>
        <taxon>Multicrustacea</taxon>
        <taxon>Malacostraca</taxon>
        <taxon>Eumalacostraca</taxon>
        <taxon>Eucarida</taxon>
        <taxon>Decapoda</taxon>
        <taxon>Dendrobranchiata</taxon>
        <taxon>Penaeoidea</taxon>
        <taxon>Penaeidae</taxon>
        <taxon>Penaeus</taxon>
    </lineage>
</organism>
<sequence length="518" mass="56628">MVEDNMNSKRRGRSIPRGESDRHTGNVHSSSLWRLGKRENSGSSGHVQQLLEHWASASPFAEPLRECVDTEKEDAKDADGKAADRDKEQAEKEAVVLKEEKEDAEDAEEDKTNYTVVKEEEATSKSEDEESSDENYPEVVVLSRKKASNRRGPCVRGPGVQSMPSCMMYTGQAIGFDSYDVSANNYNFPPVQQQMCSPGYVTYKSPLHASSPGYQDNCLPDQTDTGYIMDSPLYQPNMSPASSALETFLPSPMSSGSYYQNEMSGASPGYGMNQNCYEFPDTPNSLRDDSEAVQMLPTATRQASDYGQILENQSFVSEPRKDVDIGSILEAIYRVENKPQSSPIPVEDLVEITKNLRSCELAGVPNFSNFGDDLEEILEVAPRLHNVEDIIRLINTARPRPPAHPTTIPSPASRTHPRPSPPPSPPITPSPSLSHPITPSPHSTTPFPLPSPPPSTTPPPLLASPLSPPPFPSPPPHPPLPLPPSLPTPSPLPRLPHAHPPPNTVLTPIRPLARTPVI</sequence>
<dbReference type="PANTHER" id="PTHR48148:SF2">
    <property type="entry name" value="PA14 DOMAIN-CONTAINING PROTEIN"/>
    <property type="match status" value="1"/>
</dbReference>
<dbReference type="AlphaFoldDB" id="A0A423T784"/>
<evidence type="ECO:0000313" key="2">
    <source>
        <dbReference type="EMBL" id="ROT72313.1"/>
    </source>
</evidence>
<reference evidence="2 3" key="1">
    <citation type="submission" date="2018-04" db="EMBL/GenBank/DDBJ databases">
        <authorList>
            <person name="Zhang X."/>
            <person name="Yuan J."/>
            <person name="Li F."/>
            <person name="Xiang J."/>
        </authorList>
    </citation>
    <scope>NUCLEOTIDE SEQUENCE [LARGE SCALE GENOMIC DNA]</scope>
    <source>
        <tissue evidence="2">Muscle</tissue>
    </source>
</reference>